<dbReference type="CDD" id="cd12797">
    <property type="entry name" value="M23_peptidase"/>
    <property type="match status" value="1"/>
</dbReference>
<feature type="compositionally biased region" description="Gly residues" evidence="3">
    <location>
        <begin position="287"/>
        <end position="304"/>
    </location>
</feature>
<keyword evidence="1 4" id="KW-0732">Signal</keyword>
<evidence type="ECO:0000313" key="8">
    <source>
        <dbReference type="Proteomes" id="UP000515928"/>
    </source>
</evidence>
<proteinExistence type="predicted"/>
<evidence type="ECO:0000256" key="1">
    <source>
        <dbReference type="ARBA" id="ARBA00022729"/>
    </source>
</evidence>
<evidence type="ECO:0000259" key="5">
    <source>
        <dbReference type="Pfam" id="PF01551"/>
    </source>
</evidence>
<dbReference type="SUPFAM" id="SSF51261">
    <property type="entry name" value="Duplicated hybrid motif"/>
    <property type="match status" value="1"/>
</dbReference>
<evidence type="ECO:0000256" key="2">
    <source>
        <dbReference type="SAM" id="Coils"/>
    </source>
</evidence>
<keyword evidence="8" id="KW-1185">Reference proteome</keyword>
<dbReference type="InterPro" id="IPR011055">
    <property type="entry name" value="Dup_hybrid_motif"/>
</dbReference>
<dbReference type="InterPro" id="IPR050570">
    <property type="entry name" value="Cell_wall_metabolism_enzyme"/>
</dbReference>
<dbReference type="Pfam" id="PF24568">
    <property type="entry name" value="CC_PcsB"/>
    <property type="match status" value="1"/>
</dbReference>
<dbReference type="KEGG" id="eio:H9L01_01970"/>
<dbReference type="EMBL" id="CP060715">
    <property type="protein sequence ID" value="QNN61155.1"/>
    <property type="molecule type" value="Genomic_DNA"/>
</dbReference>
<dbReference type="Proteomes" id="UP000515928">
    <property type="component" value="Chromosome"/>
</dbReference>
<evidence type="ECO:0000313" key="7">
    <source>
        <dbReference type="EMBL" id="QNN61155.1"/>
    </source>
</evidence>
<protein>
    <submittedName>
        <fullName evidence="7">Peptidoglycan DD-metalloendopeptidase family protein</fullName>
    </submittedName>
</protein>
<feature type="signal peptide" evidence="4">
    <location>
        <begin position="1"/>
        <end position="27"/>
    </location>
</feature>
<dbReference type="Gene3D" id="6.10.250.3150">
    <property type="match status" value="1"/>
</dbReference>
<dbReference type="InterPro" id="IPR057309">
    <property type="entry name" value="PcsB_CC"/>
</dbReference>
<dbReference type="AlphaFoldDB" id="A0A7G9RZY0"/>
<feature type="domain" description="Peptidoglycan hydrolase PcsB coiled-coil" evidence="6">
    <location>
        <begin position="128"/>
        <end position="200"/>
    </location>
</feature>
<dbReference type="Pfam" id="PF01551">
    <property type="entry name" value="Peptidase_M23"/>
    <property type="match status" value="1"/>
</dbReference>
<dbReference type="Gene3D" id="2.70.70.10">
    <property type="entry name" value="Glucose Permease (Domain IIA)"/>
    <property type="match status" value="1"/>
</dbReference>
<keyword evidence="2" id="KW-0175">Coiled coil</keyword>
<reference evidence="7 8" key="1">
    <citation type="submission" date="2020-08" db="EMBL/GenBank/DDBJ databases">
        <title>Genome sequence of Erysipelothrix inopinata DSM 15511T.</title>
        <authorList>
            <person name="Hyun D.-W."/>
            <person name="Bae J.-W."/>
        </authorList>
    </citation>
    <scope>NUCLEOTIDE SEQUENCE [LARGE SCALE GENOMIC DNA]</scope>
    <source>
        <strain evidence="7 8">DSM 15511</strain>
    </source>
</reference>
<feature type="region of interest" description="Disordered" evidence="3">
    <location>
        <begin position="271"/>
        <end position="314"/>
    </location>
</feature>
<gene>
    <name evidence="7" type="ORF">H9L01_01970</name>
</gene>
<dbReference type="InterPro" id="IPR016047">
    <property type="entry name" value="M23ase_b-sheet_dom"/>
</dbReference>
<evidence type="ECO:0000256" key="4">
    <source>
        <dbReference type="SAM" id="SignalP"/>
    </source>
</evidence>
<dbReference type="GO" id="GO:0004222">
    <property type="term" value="F:metalloendopeptidase activity"/>
    <property type="evidence" value="ECO:0007669"/>
    <property type="project" value="TreeGrafter"/>
</dbReference>
<evidence type="ECO:0000256" key="3">
    <source>
        <dbReference type="SAM" id="MobiDB-lite"/>
    </source>
</evidence>
<feature type="compositionally biased region" description="Basic and acidic residues" evidence="3">
    <location>
        <begin position="271"/>
        <end position="284"/>
    </location>
</feature>
<feature type="coiled-coil region" evidence="2">
    <location>
        <begin position="93"/>
        <end position="155"/>
    </location>
</feature>
<evidence type="ECO:0000259" key="6">
    <source>
        <dbReference type="Pfam" id="PF24568"/>
    </source>
</evidence>
<dbReference type="RefSeq" id="WP_187534326.1">
    <property type="nucleotide sequence ID" value="NZ_CBCSHU010000001.1"/>
</dbReference>
<dbReference type="PANTHER" id="PTHR21666">
    <property type="entry name" value="PEPTIDASE-RELATED"/>
    <property type="match status" value="1"/>
</dbReference>
<sequence>MKIKSRVSMFLIALSLIISLNLQNINAAEDFSGKEEYWSNLCGSVEYWNNEATCGEFRTYLRNKSGTSNSEKEALAAERKAIEGNIVENLGKIEEYRAIIKDYETQIANVDVEIAAIEKEIAVTQTKIEERQIKIAELEEDLKEYMVNVQGTMRINGYIEFLMGSSDFADIVRRIEAMSAIRQQNAEMATNVLNEREALSKDQAMFENQKVAIEDKRLIAEIQRNSAKEYEGQLVFIGETLAKEKTVLETKEAEKVSEVQFNSDIADKIGAIDKPKPVVPKPDEGGNDNGGNDNGGNDNGGNDNGGNTKPPIVGNGFINPTTGYHISATVWSYPGWLGGGTHLGTDFAAATGNPIYATGTGVVVVAKGGCATTGSFSCNGGMGNYMSTIVKVGDKVYGTLMMHMQANSFAVSPGDFISAGQVIGRVGNSGASTGSHVHVELFDLGTSSLQEAINNFNAYQRDGQFGLGGSSGGQWSRCDVKGSTPCRLNPENYYPI</sequence>
<feature type="chain" id="PRO_5028889667" evidence="4">
    <location>
        <begin position="28"/>
        <end position="496"/>
    </location>
</feature>
<name>A0A7G9RZY0_9FIRM</name>
<accession>A0A7G9RZY0</accession>
<dbReference type="PANTHER" id="PTHR21666:SF270">
    <property type="entry name" value="MUREIN HYDROLASE ACTIVATOR ENVC"/>
    <property type="match status" value="1"/>
</dbReference>
<feature type="domain" description="M23ase beta-sheet core" evidence="5">
    <location>
        <begin position="341"/>
        <end position="443"/>
    </location>
</feature>
<organism evidence="7 8">
    <name type="scientific">Erysipelothrix inopinata</name>
    <dbReference type="NCBI Taxonomy" id="225084"/>
    <lineage>
        <taxon>Bacteria</taxon>
        <taxon>Bacillati</taxon>
        <taxon>Bacillota</taxon>
        <taxon>Erysipelotrichia</taxon>
        <taxon>Erysipelotrichales</taxon>
        <taxon>Erysipelotrichaceae</taxon>
        <taxon>Erysipelothrix</taxon>
    </lineage>
</organism>